<dbReference type="EnsemblPlants" id="AUR62025440-RA">
    <property type="protein sequence ID" value="AUR62025440-RA:cds"/>
    <property type="gene ID" value="AUR62025440"/>
</dbReference>
<proteinExistence type="predicted"/>
<dbReference type="PANTHER" id="PTHR35114">
    <property type="entry name" value="CYTOCHROME OXIDASE COMPLEX ASSEMBLY PROTEIN"/>
    <property type="match status" value="1"/>
</dbReference>
<organism evidence="1 2">
    <name type="scientific">Chenopodium quinoa</name>
    <name type="common">Quinoa</name>
    <dbReference type="NCBI Taxonomy" id="63459"/>
    <lineage>
        <taxon>Eukaryota</taxon>
        <taxon>Viridiplantae</taxon>
        <taxon>Streptophyta</taxon>
        <taxon>Embryophyta</taxon>
        <taxon>Tracheophyta</taxon>
        <taxon>Spermatophyta</taxon>
        <taxon>Magnoliopsida</taxon>
        <taxon>eudicotyledons</taxon>
        <taxon>Gunneridae</taxon>
        <taxon>Pentapetalae</taxon>
        <taxon>Caryophyllales</taxon>
        <taxon>Chenopodiaceae</taxon>
        <taxon>Chenopodioideae</taxon>
        <taxon>Atripliceae</taxon>
        <taxon>Chenopodium</taxon>
    </lineage>
</organism>
<sequence length="189" mass="20387">MFRRNLPSLFRISSSNQFSSASKSVNEEKSRSLGRKAVSTALLCLTGGVALSAIDDLAIYQGCSSKAMDKASKNQEVINAIGEPVVKGPWYSASLAVTHKRKSVSCTFPVSGPQGDGVLRLKAVRDGDDSWSSFFRPRNFDILILDAVLYVPGNEEAQRTLKINISDDVPSPACQACTKCPETKSPGKE</sequence>
<evidence type="ECO:0000313" key="2">
    <source>
        <dbReference type="Proteomes" id="UP000596660"/>
    </source>
</evidence>
<dbReference type="Proteomes" id="UP000596660">
    <property type="component" value="Unplaced"/>
</dbReference>
<dbReference type="Gramene" id="AUR62025440-RA">
    <property type="protein sequence ID" value="AUR62025440-RA:cds"/>
    <property type="gene ID" value="AUR62025440"/>
</dbReference>
<gene>
    <name evidence="1" type="primary">LOC110689707</name>
</gene>
<evidence type="ECO:0000313" key="1">
    <source>
        <dbReference type="EnsemblPlants" id="AUR62025440-RA:cds"/>
    </source>
</evidence>
<reference evidence="1" key="2">
    <citation type="submission" date="2021-03" db="UniProtKB">
        <authorList>
            <consortium name="EnsemblPlants"/>
        </authorList>
    </citation>
    <scope>IDENTIFICATION</scope>
</reference>
<dbReference type="Pfam" id="PF08695">
    <property type="entry name" value="Coa1"/>
    <property type="match status" value="1"/>
</dbReference>
<dbReference type="KEGG" id="cqi:110689707"/>
<dbReference type="PANTHER" id="PTHR35114:SF1">
    <property type="entry name" value="CYTOCHROME OXIDASE COMPLEX ASSEMBLY PROTEIN"/>
    <property type="match status" value="1"/>
</dbReference>
<dbReference type="AlphaFoldDB" id="A0A803M964"/>
<name>A0A803M964_CHEQI</name>
<dbReference type="InterPro" id="IPR014807">
    <property type="entry name" value="Coa1"/>
</dbReference>
<keyword evidence="2" id="KW-1185">Reference proteome</keyword>
<dbReference type="GeneID" id="110689707"/>
<reference evidence="1" key="1">
    <citation type="journal article" date="2017" name="Nature">
        <title>The genome of Chenopodium quinoa.</title>
        <authorList>
            <person name="Jarvis D.E."/>
            <person name="Ho Y.S."/>
            <person name="Lightfoot D.J."/>
            <person name="Schmoeckel S.M."/>
            <person name="Li B."/>
            <person name="Borm T.J.A."/>
            <person name="Ohyanagi H."/>
            <person name="Mineta K."/>
            <person name="Michell C.T."/>
            <person name="Saber N."/>
            <person name="Kharbatia N.M."/>
            <person name="Rupper R.R."/>
            <person name="Sharp A.R."/>
            <person name="Dally N."/>
            <person name="Boughton B.A."/>
            <person name="Woo Y.H."/>
            <person name="Gao G."/>
            <person name="Schijlen E.G.W.M."/>
            <person name="Guo X."/>
            <person name="Momin A.A."/>
            <person name="Negrao S."/>
            <person name="Al-Babili S."/>
            <person name="Gehring C."/>
            <person name="Roessner U."/>
            <person name="Jung C."/>
            <person name="Murphy K."/>
            <person name="Arold S.T."/>
            <person name="Gojobori T."/>
            <person name="van der Linden C.G."/>
            <person name="van Loo E.N."/>
            <person name="Jellen E.N."/>
            <person name="Maughan P.J."/>
            <person name="Tester M."/>
        </authorList>
    </citation>
    <scope>NUCLEOTIDE SEQUENCE [LARGE SCALE GENOMIC DNA]</scope>
    <source>
        <strain evidence="1">cv. PI 614886</strain>
    </source>
</reference>
<accession>A0A803M964</accession>
<dbReference type="OMA" id="KHQTMRV"/>
<dbReference type="RefSeq" id="XP_021722179.1">
    <property type="nucleotide sequence ID" value="XM_021866487.1"/>
</dbReference>
<protein>
    <submittedName>
        <fullName evidence="1">Uncharacterized protein</fullName>
    </submittedName>
</protein>
<dbReference type="OrthoDB" id="535599at2759"/>